<comment type="caution">
    <text evidence="3">The sequence shown here is derived from an EMBL/GenBank/DDBJ whole genome shotgun (WGS) entry which is preliminary data.</text>
</comment>
<evidence type="ECO:0000259" key="2">
    <source>
        <dbReference type="Pfam" id="PF24293"/>
    </source>
</evidence>
<organism evidence="3 4">
    <name type="scientific">Caenorhabditis nigoni</name>
    <dbReference type="NCBI Taxonomy" id="1611254"/>
    <lineage>
        <taxon>Eukaryota</taxon>
        <taxon>Metazoa</taxon>
        <taxon>Ecdysozoa</taxon>
        <taxon>Nematoda</taxon>
        <taxon>Chromadorea</taxon>
        <taxon>Rhabditida</taxon>
        <taxon>Rhabditina</taxon>
        <taxon>Rhabditomorpha</taxon>
        <taxon>Rhabditoidea</taxon>
        <taxon>Rhabditidae</taxon>
        <taxon>Peloderinae</taxon>
        <taxon>Caenorhabditis</taxon>
    </lineage>
</organism>
<gene>
    <name evidence="3" type="primary">Cnig_chr_I.g745</name>
    <name evidence="3" type="ORF">B9Z55_000745</name>
</gene>
<keyword evidence="4" id="KW-1185">Reference proteome</keyword>
<dbReference type="OrthoDB" id="5872500at2759"/>
<reference evidence="4" key="1">
    <citation type="submission" date="2017-10" db="EMBL/GenBank/DDBJ databases">
        <title>Rapid genome shrinkage in a self-fertile nematode reveals novel sperm competition proteins.</title>
        <authorList>
            <person name="Yin D."/>
            <person name="Schwarz E.M."/>
            <person name="Thomas C.G."/>
            <person name="Felde R.L."/>
            <person name="Korf I.F."/>
            <person name="Cutter A.D."/>
            <person name="Schartner C.M."/>
            <person name="Ralston E.J."/>
            <person name="Meyer B.J."/>
            <person name="Haag E.S."/>
        </authorList>
    </citation>
    <scope>NUCLEOTIDE SEQUENCE [LARGE SCALE GENOMIC DNA]</scope>
    <source>
        <strain evidence="4">JU1422</strain>
    </source>
</reference>
<name>A0A2G5VV08_9PELO</name>
<proteinExistence type="predicted"/>
<sequence>MRKNEQGKKQYEEISRQSKWEFGNSRPKKLSIHNTMTDNNAEFGLPPQEQLEIQKPWLAKIDEMFNSYRKYQPKQYLINYFLNTNFDFEIYDFYAYNLTLDAIHYFQAGITQKKKDFNVDYFRCLRKIFMMIPEHTKVVFQREFVNEWQYYPTDYAPYFEFTIERFEETLVKLLDYIDNNYDRVDKGAIDEFRFGLLMSPATVLLKLFARVIKNPSMIGVTLFLCRSVDQLFYDRPLKMYHNELETEKVEPLLAVVFRRIVCNCRCEETSDWEWDNLGKLAIELCRGEKPLFNSWLLLEVVLNEIYSPNRIPTKSVEMLTELAADILAPENQTPMILKFATSVMTKPEEKLLLTPTIIDMLLKLMSEYNQKSVNIVNNCKRILKGLSVRMREQNVEFDEETREFILELLTSMPWWVEYTICTWFDALNVEKRRIPEVVFNIIETNEKFRVIKSDLPIADEDVPVAYLRSITQLGLFDAESVLELLHTNTSLNFERFEHFDLTEIMKKILEQCYLKEMGMSQVDNVQIVVMKILEVFDNSSIEDHEDITRWIACSLSLTASIPTEDVPKWTHDIKKSIVIPQLVEPKEERISWPEPAPVSKQQLGAEIRKLRAEQRQKREENTRLAVARLERIYDEHRAHWVASGEVIEAWGCPTITHNIPILGAKTRKRGY</sequence>
<evidence type="ECO:0000313" key="4">
    <source>
        <dbReference type="Proteomes" id="UP000230233"/>
    </source>
</evidence>
<keyword evidence="1" id="KW-0175">Coiled coil</keyword>
<accession>A0A2G5VV08</accession>
<protein>
    <recommendedName>
        <fullName evidence="2">Edg1 TPR repeats region domain-containing protein</fullName>
    </recommendedName>
</protein>
<feature type="coiled-coil region" evidence="1">
    <location>
        <begin position="600"/>
        <end position="630"/>
    </location>
</feature>
<dbReference type="Pfam" id="PF24293">
    <property type="entry name" value="TPR_Edg1"/>
    <property type="match status" value="1"/>
</dbReference>
<evidence type="ECO:0000313" key="3">
    <source>
        <dbReference type="EMBL" id="PIC55487.1"/>
    </source>
</evidence>
<feature type="domain" description="Edg1 TPR repeats region" evidence="2">
    <location>
        <begin position="52"/>
        <end position="431"/>
    </location>
</feature>
<evidence type="ECO:0000256" key="1">
    <source>
        <dbReference type="SAM" id="Coils"/>
    </source>
</evidence>
<dbReference type="AlphaFoldDB" id="A0A2G5VV08"/>
<dbReference type="InterPro" id="IPR056581">
    <property type="entry name" value="TPR_Edg1"/>
</dbReference>
<dbReference type="Proteomes" id="UP000230233">
    <property type="component" value="Chromosome I"/>
</dbReference>
<dbReference type="EMBL" id="PDUG01000001">
    <property type="protein sequence ID" value="PIC55487.1"/>
    <property type="molecule type" value="Genomic_DNA"/>
</dbReference>